<evidence type="ECO:0000313" key="2">
    <source>
        <dbReference type="Proteomes" id="UP000821865"/>
    </source>
</evidence>
<gene>
    <name evidence="1" type="ORF">HPB49_023999</name>
</gene>
<protein>
    <submittedName>
        <fullName evidence="1">Uncharacterized protein</fullName>
    </submittedName>
</protein>
<comment type="caution">
    <text evidence="1">The sequence shown here is derived from an EMBL/GenBank/DDBJ whole genome shotgun (WGS) entry which is preliminary data.</text>
</comment>
<reference evidence="1" key="1">
    <citation type="submission" date="2020-05" db="EMBL/GenBank/DDBJ databases">
        <title>Large-scale comparative analyses of tick genomes elucidate their genetic diversity and vector capacities.</title>
        <authorList>
            <person name="Jia N."/>
            <person name="Wang J."/>
            <person name="Shi W."/>
            <person name="Du L."/>
            <person name="Sun Y."/>
            <person name="Zhan W."/>
            <person name="Jiang J."/>
            <person name="Wang Q."/>
            <person name="Zhang B."/>
            <person name="Ji P."/>
            <person name="Sakyi L.B."/>
            <person name="Cui X."/>
            <person name="Yuan T."/>
            <person name="Jiang B."/>
            <person name="Yang W."/>
            <person name="Lam T.T.-Y."/>
            <person name="Chang Q."/>
            <person name="Ding S."/>
            <person name="Wang X."/>
            <person name="Zhu J."/>
            <person name="Ruan X."/>
            <person name="Zhao L."/>
            <person name="Wei J."/>
            <person name="Que T."/>
            <person name="Du C."/>
            <person name="Cheng J."/>
            <person name="Dai P."/>
            <person name="Han X."/>
            <person name="Huang E."/>
            <person name="Gao Y."/>
            <person name="Liu J."/>
            <person name="Shao H."/>
            <person name="Ye R."/>
            <person name="Li L."/>
            <person name="Wei W."/>
            <person name="Wang X."/>
            <person name="Wang C."/>
            <person name="Yang T."/>
            <person name="Huo Q."/>
            <person name="Li W."/>
            <person name="Guo W."/>
            <person name="Chen H."/>
            <person name="Zhou L."/>
            <person name="Ni X."/>
            <person name="Tian J."/>
            <person name="Zhou Y."/>
            <person name="Sheng Y."/>
            <person name="Liu T."/>
            <person name="Pan Y."/>
            <person name="Xia L."/>
            <person name="Li J."/>
            <person name="Zhao F."/>
            <person name="Cao W."/>
        </authorList>
    </citation>
    <scope>NUCLEOTIDE SEQUENCE</scope>
    <source>
        <strain evidence="1">Dsil-2018</strain>
    </source>
</reference>
<accession>A0ACB8CNE4</accession>
<evidence type="ECO:0000313" key="1">
    <source>
        <dbReference type="EMBL" id="KAH7946375.1"/>
    </source>
</evidence>
<keyword evidence="2" id="KW-1185">Reference proteome</keyword>
<sequence>MDHIYPVNAYIPAPDEAIKGIAYNVLDEPNPRGNPRRHPGPQQRVPNCRSKKAGQDLIVSNTFYWNPQGTQPNLFVRRTIPMLPLPCQNWKPALTAYGPDTEPTSAERKDQPLQPMRDATPGQGETGLHSEMHPVQRRPFHGHQKLQGPLRKTQLQGKITHRKPMATRTTTRQRRRPFQEPGKVQRQPKIPEKSEPLHLLPSPPESRQPRTPKTAELETADHPRERWQRRAQGYN</sequence>
<name>A0ACB8CNE4_DERSI</name>
<organism evidence="1 2">
    <name type="scientific">Dermacentor silvarum</name>
    <name type="common">Tick</name>
    <dbReference type="NCBI Taxonomy" id="543639"/>
    <lineage>
        <taxon>Eukaryota</taxon>
        <taxon>Metazoa</taxon>
        <taxon>Ecdysozoa</taxon>
        <taxon>Arthropoda</taxon>
        <taxon>Chelicerata</taxon>
        <taxon>Arachnida</taxon>
        <taxon>Acari</taxon>
        <taxon>Parasitiformes</taxon>
        <taxon>Ixodida</taxon>
        <taxon>Ixodoidea</taxon>
        <taxon>Ixodidae</taxon>
        <taxon>Rhipicephalinae</taxon>
        <taxon>Dermacentor</taxon>
    </lineage>
</organism>
<proteinExistence type="predicted"/>
<dbReference type="EMBL" id="CM023475">
    <property type="protein sequence ID" value="KAH7946375.1"/>
    <property type="molecule type" value="Genomic_DNA"/>
</dbReference>
<dbReference type="Proteomes" id="UP000821865">
    <property type="component" value="Chromosome 6"/>
</dbReference>